<sequence>CGLLAARFLGWVWMDPVMGIVGALVIANWSIGLIRSTVGILVDMTPDDQLAGRIRSELEKSGDKIIDLHLWRVGPGHLSAIISLASAHPRPLTEYKSQLAHIAHLSHVTVELQPVSPPLIVPPT</sequence>
<name>T1A2F5_9ZZZZ</name>
<evidence type="ECO:0000256" key="3">
    <source>
        <dbReference type="ARBA" id="ARBA00022989"/>
    </source>
</evidence>
<dbReference type="GO" id="GO:0016020">
    <property type="term" value="C:membrane"/>
    <property type="evidence" value="ECO:0007669"/>
    <property type="project" value="UniProtKB-SubCell"/>
</dbReference>
<proteinExistence type="predicted"/>
<keyword evidence="3 5" id="KW-1133">Transmembrane helix</keyword>
<evidence type="ECO:0000256" key="4">
    <source>
        <dbReference type="ARBA" id="ARBA00023136"/>
    </source>
</evidence>
<protein>
    <submittedName>
        <fullName evidence="6">Cation diffusion facilitator family transporter</fullName>
    </submittedName>
</protein>
<feature type="non-terminal residue" evidence="6">
    <location>
        <position position="1"/>
    </location>
</feature>
<accession>T1A2F5</accession>
<dbReference type="AlphaFoldDB" id="T1A2F5"/>
<dbReference type="SUPFAM" id="SSF161111">
    <property type="entry name" value="Cation efflux protein transmembrane domain-like"/>
    <property type="match status" value="1"/>
</dbReference>
<evidence type="ECO:0000256" key="1">
    <source>
        <dbReference type="ARBA" id="ARBA00004141"/>
    </source>
</evidence>
<gene>
    <name evidence="6" type="ORF">B1B_09535</name>
</gene>
<comment type="subcellular location">
    <subcellularLocation>
        <location evidence="1">Membrane</location>
        <topology evidence="1">Multi-pass membrane protein</topology>
    </subcellularLocation>
</comment>
<keyword evidence="2 5" id="KW-0812">Transmembrane</keyword>
<feature type="transmembrane region" description="Helical" evidence="5">
    <location>
        <begin position="17"/>
        <end position="34"/>
    </location>
</feature>
<evidence type="ECO:0000256" key="2">
    <source>
        <dbReference type="ARBA" id="ARBA00022692"/>
    </source>
</evidence>
<comment type="caution">
    <text evidence="6">The sequence shown here is derived from an EMBL/GenBank/DDBJ whole genome shotgun (WGS) entry which is preliminary data.</text>
</comment>
<organism evidence="6">
    <name type="scientific">mine drainage metagenome</name>
    <dbReference type="NCBI Taxonomy" id="410659"/>
    <lineage>
        <taxon>unclassified sequences</taxon>
        <taxon>metagenomes</taxon>
        <taxon>ecological metagenomes</taxon>
    </lineage>
</organism>
<keyword evidence="4 5" id="KW-0472">Membrane</keyword>
<evidence type="ECO:0000313" key="6">
    <source>
        <dbReference type="EMBL" id="EQD54731.1"/>
    </source>
</evidence>
<evidence type="ECO:0000256" key="5">
    <source>
        <dbReference type="SAM" id="Phobius"/>
    </source>
</evidence>
<dbReference type="InterPro" id="IPR027469">
    <property type="entry name" value="Cation_efflux_TMD_sf"/>
</dbReference>
<reference evidence="6" key="2">
    <citation type="journal article" date="2014" name="ISME J.">
        <title>Microbial stratification in low pH oxic and suboxic macroscopic growths along an acid mine drainage.</title>
        <authorList>
            <person name="Mendez-Garcia C."/>
            <person name="Mesa V."/>
            <person name="Sprenger R.R."/>
            <person name="Richter M."/>
            <person name="Diez M.S."/>
            <person name="Solano J."/>
            <person name="Bargiela R."/>
            <person name="Golyshina O.V."/>
            <person name="Manteca A."/>
            <person name="Ramos J.L."/>
            <person name="Gallego J.R."/>
            <person name="Llorente I."/>
            <person name="Martins Dos Santos V.A."/>
            <person name="Jensen O.N."/>
            <person name="Pelaez A.I."/>
            <person name="Sanchez J."/>
            <person name="Ferrer M."/>
        </authorList>
    </citation>
    <scope>NUCLEOTIDE SEQUENCE</scope>
</reference>
<dbReference type="EMBL" id="AUZY01006325">
    <property type="protein sequence ID" value="EQD54731.1"/>
    <property type="molecule type" value="Genomic_DNA"/>
</dbReference>
<reference evidence="6" key="1">
    <citation type="submission" date="2013-08" db="EMBL/GenBank/DDBJ databases">
        <authorList>
            <person name="Mendez C."/>
            <person name="Richter M."/>
            <person name="Ferrer M."/>
            <person name="Sanchez J."/>
        </authorList>
    </citation>
    <scope>NUCLEOTIDE SEQUENCE</scope>
</reference>